<organism evidence="2 3">
    <name type="scientific">Comamonas testosteroni TK102</name>
    <dbReference type="NCBI Taxonomy" id="1392005"/>
    <lineage>
        <taxon>Bacteria</taxon>
        <taxon>Pseudomonadati</taxon>
        <taxon>Pseudomonadota</taxon>
        <taxon>Betaproteobacteria</taxon>
        <taxon>Burkholderiales</taxon>
        <taxon>Comamonadaceae</taxon>
        <taxon>Comamonas</taxon>
    </lineage>
</organism>
<dbReference type="Pfam" id="PF00293">
    <property type="entry name" value="NUDIX"/>
    <property type="match status" value="1"/>
</dbReference>
<gene>
    <name evidence="2" type="ORF">O987_04802</name>
</gene>
<feature type="domain" description="Nudix hydrolase" evidence="1">
    <location>
        <begin position="121"/>
        <end position="266"/>
    </location>
</feature>
<dbReference type="GO" id="GO:0016787">
    <property type="term" value="F:hydrolase activity"/>
    <property type="evidence" value="ECO:0007669"/>
    <property type="project" value="UniProtKB-KW"/>
</dbReference>
<keyword evidence="2" id="KW-0378">Hydrolase</keyword>
<dbReference type="HOGENOM" id="CLU_048013_1_2_4"/>
<dbReference type="InterPro" id="IPR000086">
    <property type="entry name" value="NUDIX_hydrolase_dom"/>
</dbReference>
<evidence type="ECO:0000313" key="3">
    <source>
        <dbReference type="Proteomes" id="UP000028782"/>
    </source>
</evidence>
<dbReference type="AlphaFoldDB" id="A0A076PEB6"/>
<reference evidence="2 3" key="1">
    <citation type="journal article" date="2014" name="Genome Announc.">
        <title>Complete Genome Sequence of Polychlorinated Biphenyl Degrader Comamonas testosteroni TK102 (NBRC 109938).</title>
        <authorList>
            <person name="Fukuda K."/>
            <person name="Hosoyama A."/>
            <person name="Tsuchikane K."/>
            <person name="Ohji S."/>
            <person name="Yamazoe A."/>
            <person name="Fujita N."/>
            <person name="Shintani M."/>
            <person name="Kimbara K."/>
        </authorList>
    </citation>
    <scope>NUCLEOTIDE SEQUENCE [LARGE SCALE GENOMIC DNA]</scope>
    <source>
        <strain evidence="2">TK102</strain>
    </source>
</reference>
<dbReference type="KEGG" id="ctes:O987_04802"/>
<dbReference type="EMBL" id="CP006704">
    <property type="protein sequence ID" value="AIJ45124.1"/>
    <property type="molecule type" value="Genomic_DNA"/>
</dbReference>
<dbReference type="PROSITE" id="PS51462">
    <property type="entry name" value="NUDIX"/>
    <property type="match status" value="1"/>
</dbReference>
<evidence type="ECO:0000259" key="1">
    <source>
        <dbReference type="PROSITE" id="PS51462"/>
    </source>
</evidence>
<dbReference type="Gene3D" id="3.90.79.10">
    <property type="entry name" value="Nucleoside Triphosphate Pyrophosphohydrolase"/>
    <property type="match status" value="1"/>
</dbReference>
<dbReference type="RefSeq" id="WP_043370991.1">
    <property type="nucleotide sequence ID" value="NZ_CP006704.1"/>
</dbReference>
<dbReference type="Proteomes" id="UP000028782">
    <property type="component" value="Chromosome"/>
</dbReference>
<proteinExistence type="predicted"/>
<dbReference type="SUPFAM" id="SSF55811">
    <property type="entry name" value="Nudix"/>
    <property type="match status" value="1"/>
</dbReference>
<sequence length="271" mass="29737">MKQQTTPPQQQWLQAQQAMASRHPLRLRQPLCIDEQQIGSIEADFARKLGADLLAAHGIALRLQAGQWRLEGQGGATDKLNRLAQAMRSAGLAGAWRNEQLAVCDAQGRQLATVERGAVRPLGIATRAVHLVGVCADGALWVQQRAENKANNPGMWDTLMGGMVSAADSLAEALARETWEEAGLRVAELGELRHGGEVVFARPSDEAEGQGYMVERIDWFSALVPDALRPANQDGEVQRFERLDLAEVQSWMLQGYFTPEASLVLAAYMDW</sequence>
<dbReference type="CDD" id="cd03676">
    <property type="entry name" value="NUDIX_Tnr3_like"/>
    <property type="match status" value="1"/>
</dbReference>
<accession>A0A076PEB6</accession>
<evidence type="ECO:0000313" key="2">
    <source>
        <dbReference type="EMBL" id="AIJ45124.1"/>
    </source>
</evidence>
<dbReference type="InterPro" id="IPR015797">
    <property type="entry name" value="NUDIX_hydrolase-like_dom_sf"/>
</dbReference>
<protein>
    <submittedName>
        <fullName evidence="2">NTP pyrophosphohydrolase including oxidative damage repair enzymes</fullName>
    </submittedName>
</protein>
<name>A0A076PEB6_COMTE</name>